<name>A0A1Y1IRB3_KLENI</name>
<keyword evidence="3" id="KW-1185">Reference proteome</keyword>
<dbReference type="Proteomes" id="UP000054558">
    <property type="component" value="Unassembled WGS sequence"/>
</dbReference>
<reference evidence="2 3" key="1">
    <citation type="journal article" date="2014" name="Nat. Commun.">
        <title>Klebsormidium flaccidum genome reveals primary factors for plant terrestrial adaptation.</title>
        <authorList>
            <person name="Hori K."/>
            <person name="Maruyama F."/>
            <person name="Fujisawa T."/>
            <person name="Togashi T."/>
            <person name="Yamamoto N."/>
            <person name="Seo M."/>
            <person name="Sato S."/>
            <person name="Yamada T."/>
            <person name="Mori H."/>
            <person name="Tajima N."/>
            <person name="Moriyama T."/>
            <person name="Ikeuchi M."/>
            <person name="Watanabe M."/>
            <person name="Wada H."/>
            <person name="Kobayashi K."/>
            <person name="Saito M."/>
            <person name="Masuda T."/>
            <person name="Sasaki-Sekimoto Y."/>
            <person name="Mashiguchi K."/>
            <person name="Awai K."/>
            <person name="Shimojima M."/>
            <person name="Masuda S."/>
            <person name="Iwai M."/>
            <person name="Nobusawa T."/>
            <person name="Narise T."/>
            <person name="Kondo S."/>
            <person name="Saito H."/>
            <person name="Sato R."/>
            <person name="Murakawa M."/>
            <person name="Ihara Y."/>
            <person name="Oshima-Yamada Y."/>
            <person name="Ohtaka K."/>
            <person name="Satoh M."/>
            <person name="Sonobe K."/>
            <person name="Ishii M."/>
            <person name="Ohtani R."/>
            <person name="Kanamori-Sato M."/>
            <person name="Honoki R."/>
            <person name="Miyazaki D."/>
            <person name="Mochizuki H."/>
            <person name="Umetsu J."/>
            <person name="Higashi K."/>
            <person name="Shibata D."/>
            <person name="Kamiya Y."/>
            <person name="Sato N."/>
            <person name="Nakamura Y."/>
            <person name="Tabata S."/>
            <person name="Ida S."/>
            <person name="Kurokawa K."/>
            <person name="Ohta H."/>
        </authorList>
    </citation>
    <scope>NUCLEOTIDE SEQUENCE [LARGE SCALE GENOMIC DNA]</scope>
    <source>
        <strain evidence="2 3">NIES-2285</strain>
    </source>
</reference>
<feature type="region of interest" description="Disordered" evidence="1">
    <location>
        <begin position="446"/>
        <end position="468"/>
    </location>
</feature>
<gene>
    <name evidence="2" type="ORF">KFL_009070010</name>
</gene>
<dbReference type="PANTHER" id="PTHR35135">
    <property type="entry name" value="OS05G0517800 PROTEIN"/>
    <property type="match status" value="1"/>
</dbReference>
<dbReference type="PANTHER" id="PTHR35135:SF3">
    <property type="entry name" value="OS05G0517800 PROTEIN"/>
    <property type="match status" value="1"/>
</dbReference>
<sequence>MTLVTACCDEKGHSGVVIIASTTPAASAALHETLKAGQAVRSCAAVHFEGPTPVFSDIKSVPAAVPPLPNAGGVRGGRLSYAAKQGAADFAIDYGLAFSLRPAGAFARGGFGSTCIGRTCGGKGAVYARGSEPFIWERKRNRGGAVICRGGGGHLLCLRCVEAQYKEGSPFVSSATGGPVPQQELFTKYEVFPSTKEVREVRSGEEASEGGHQFFVQRRDLAPCPYCREPKAAAPLRRGVKRALEEGPSPRELGTVALLSELSRSKVPPIAVAAGLFLVPLLDASGGRLLDIFATDRGLSNVPRLVKVDHMGNFRCLCGQKACRDHEVGFLEATRSVSGWWQGGEAIFTAFDESRPFVREVTSGVPWVSPLEQGGFLGAALFGLDAEAWKGGPQLRVIVVNNAGEKPVVCVLWGEKAHCSDIECTGSERCRHLLGVLSKQTLPLVERANDGGGSEGRRTLTERRAERVEQREAGTRRLLVCNDPACRRPDSKAACTHRETLEPWECLSAAALDMGHSHKRIDTVMSRGGASVASLCERWGEEGVRRRDKAKHFCAPRPVEVLSPCGRPWQVESRRGALTTAGARYDTTTYRRVCRIAPGREAACCSIAYDGQEDGIFNFSGNNLVSHGLLLRNHFAAALGAAHSLNFEAGDMATRCLEGPNVPRLDDRVFDSAMQAFNDLAARPRIQHVCSRLDCAHLYTCEVKAVEVEALRAGNPLRPERTEGPSSDLATYAFGRDKVITFDGTFFANSSAMRDFDTEASLHSICEPDPGAPKVAGGFTPLSVGGVRPSDVPLEGIDCPWKYRNGLSELRPAVRVLAMRWCNFRKAPAQGSNAPLKPEEFVAMREGLPMNVAALIDLVIESGACRDPATCAICKAVPRRPWMQGFLKDGPVGPTGWCPTHFQAYGALLHALLIPRYSWVFGRVVTLKLLRHALLEGPLDERGLAYLSNDGPMVAAILRLHPVAGGLYTFPAALRPLVRDIYATNLLCFEPSANRPGPSSRSPLAALHDATEHLWAIEGERLRLIGQLEAAAMEYAEQRGAALKRVANSLLFELEVREPQCYGEGGFLQVPSAAYVERVGAVSTYSFHPLLYGRPRFVDWEDEAGRGKRGSEERLTQHCSAPNPRSSKGRAGVFIACCQDRAPLGYHWLKGGESVSDLGTVLLTRFPFKTLRGLTIVEDAACNAQEWFLNRVPQLAKFMLFVVDRFHSGPVSCAPAGAKRYATHTCAPTLFIDSFPQHGHTITTASEGVNSGLKRCAASLQQITSIRRLISRVTTILDTLFERSKYAVYWSESSNPLRDSIRRARG</sequence>
<evidence type="ECO:0008006" key="4">
    <source>
        <dbReference type="Google" id="ProtNLM"/>
    </source>
</evidence>
<proteinExistence type="predicted"/>
<protein>
    <recommendedName>
        <fullName evidence="4">HMG domain-containing protein</fullName>
    </recommendedName>
</protein>
<evidence type="ECO:0000313" key="3">
    <source>
        <dbReference type="Proteomes" id="UP000054558"/>
    </source>
</evidence>
<accession>A0A1Y1IRB3</accession>
<dbReference type="EMBL" id="DF237856">
    <property type="protein sequence ID" value="GAQ92029.1"/>
    <property type="molecule type" value="Genomic_DNA"/>
</dbReference>
<organism evidence="2 3">
    <name type="scientific">Klebsormidium nitens</name>
    <name type="common">Green alga</name>
    <name type="synonym">Ulothrix nitens</name>
    <dbReference type="NCBI Taxonomy" id="105231"/>
    <lineage>
        <taxon>Eukaryota</taxon>
        <taxon>Viridiplantae</taxon>
        <taxon>Streptophyta</taxon>
        <taxon>Klebsormidiophyceae</taxon>
        <taxon>Klebsormidiales</taxon>
        <taxon>Klebsormidiaceae</taxon>
        <taxon>Klebsormidium</taxon>
    </lineage>
</organism>
<evidence type="ECO:0000256" key="1">
    <source>
        <dbReference type="SAM" id="MobiDB-lite"/>
    </source>
</evidence>
<dbReference type="OrthoDB" id="5598737at2759"/>
<feature type="compositionally biased region" description="Basic and acidic residues" evidence="1">
    <location>
        <begin position="455"/>
        <end position="468"/>
    </location>
</feature>
<evidence type="ECO:0000313" key="2">
    <source>
        <dbReference type="EMBL" id="GAQ92029.1"/>
    </source>
</evidence>